<dbReference type="KEGG" id="hro:HELRODRAFT_161491"/>
<keyword evidence="3" id="KW-1185">Reference proteome</keyword>
<dbReference type="HOGENOM" id="CLU_1961971_0_0_1"/>
<reference evidence="3" key="1">
    <citation type="submission" date="2012-12" db="EMBL/GenBank/DDBJ databases">
        <authorList>
            <person name="Hellsten U."/>
            <person name="Grimwood J."/>
            <person name="Chapman J.A."/>
            <person name="Shapiro H."/>
            <person name="Aerts A."/>
            <person name="Otillar R.P."/>
            <person name="Terry A.Y."/>
            <person name="Boore J.L."/>
            <person name="Simakov O."/>
            <person name="Marletaz F."/>
            <person name="Cho S.-J."/>
            <person name="Edsinger-Gonzales E."/>
            <person name="Havlak P."/>
            <person name="Kuo D.-H."/>
            <person name="Larsson T."/>
            <person name="Lv J."/>
            <person name="Arendt D."/>
            <person name="Savage R."/>
            <person name="Osoegawa K."/>
            <person name="de Jong P."/>
            <person name="Lindberg D.R."/>
            <person name="Seaver E.C."/>
            <person name="Weisblat D.A."/>
            <person name="Putnam N.H."/>
            <person name="Grigoriev I.V."/>
            <person name="Rokhsar D.S."/>
        </authorList>
    </citation>
    <scope>NUCLEOTIDE SEQUENCE</scope>
</reference>
<dbReference type="InParanoid" id="T1ERJ5"/>
<dbReference type="EnsemblMetazoa" id="HelroT161491">
    <property type="protein sequence ID" value="HelroP161491"/>
    <property type="gene ID" value="HelroG161491"/>
</dbReference>
<name>T1ERJ5_HELRO</name>
<accession>T1ERJ5</accession>
<evidence type="ECO:0000313" key="1">
    <source>
        <dbReference type="EMBL" id="ESO02246.1"/>
    </source>
</evidence>
<sequence length="128" mass="15299">MRRHMWMYEIKKNYAITHLWLWQQGKQLNNLSVQDMRYERITEIQISLNKRHSTFSTNGKTDYLRLADIEMQHNRTTESNLERLAKSGKNLEKCVYANDAGAVMSGINFLLYMPFLSYKSCQNRPRKF</sequence>
<dbReference type="AlphaFoldDB" id="T1ERJ5"/>
<dbReference type="GeneID" id="20199195"/>
<evidence type="ECO:0000313" key="3">
    <source>
        <dbReference type="Proteomes" id="UP000015101"/>
    </source>
</evidence>
<dbReference type="EMBL" id="KB096742">
    <property type="protein sequence ID" value="ESO02246.1"/>
    <property type="molecule type" value="Genomic_DNA"/>
</dbReference>
<organism evidence="2 3">
    <name type="scientific">Helobdella robusta</name>
    <name type="common">Californian leech</name>
    <dbReference type="NCBI Taxonomy" id="6412"/>
    <lineage>
        <taxon>Eukaryota</taxon>
        <taxon>Metazoa</taxon>
        <taxon>Spiralia</taxon>
        <taxon>Lophotrochozoa</taxon>
        <taxon>Annelida</taxon>
        <taxon>Clitellata</taxon>
        <taxon>Hirudinea</taxon>
        <taxon>Rhynchobdellida</taxon>
        <taxon>Glossiphoniidae</taxon>
        <taxon>Helobdella</taxon>
    </lineage>
</organism>
<dbReference type="Proteomes" id="UP000015101">
    <property type="component" value="Unassembled WGS sequence"/>
</dbReference>
<dbReference type="CTD" id="20199195"/>
<reference evidence="1 3" key="2">
    <citation type="journal article" date="2013" name="Nature">
        <title>Insights into bilaterian evolution from three spiralian genomes.</title>
        <authorList>
            <person name="Simakov O."/>
            <person name="Marletaz F."/>
            <person name="Cho S.J."/>
            <person name="Edsinger-Gonzales E."/>
            <person name="Havlak P."/>
            <person name="Hellsten U."/>
            <person name="Kuo D.H."/>
            <person name="Larsson T."/>
            <person name="Lv J."/>
            <person name="Arendt D."/>
            <person name="Savage R."/>
            <person name="Osoegawa K."/>
            <person name="de Jong P."/>
            <person name="Grimwood J."/>
            <person name="Chapman J.A."/>
            <person name="Shapiro H."/>
            <person name="Aerts A."/>
            <person name="Otillar R.P."/>
            <person name="Terry A.Y."/>
            <person name="Boore J.L."/>
            <person name="Grigoriev I.V."/>
            <person name="Lindberg D.R."/>
            <person name="Seaver E.C."/>
            <person name="Weisblat D.A."/>
            <person name="Putnam N.H."/>
            <person name="Rokhsar D.S."/>
        </authorList>
    </citation>
    <scope>NUCLEOTIDE SEQUENCE</scope>
</reference>
<gene>
    <name evidence="2" type="primary">20199195</name>
    <name evidence="1" type="ORF">HELRODRAFT_161491</name>
</gene>
<dbReference type="RefSeq" id="XP_009019654.1">
    <property type="nucleotide sequence ID" value="XM_009021406.1"/>
</dbReference>
<protein>
    <submittedName>
        <fullName evidence="1 2">Uncharacterized protein</fullName>
    </submittedName>
</protein>
<dbReference type="EMBL" id="AMQM01000830">
    <property type="status" value="NOT_ANNOTATED_CDS"/>
    <property type="molecule type" value="Genomic_DNA"/>
</dbReference>
<proteinExistence type="predicted"/>
<evidence type="ECO:0000313" key="2">
    <source>
        <dbReference type="EnsemblMetazoa" id="HelroP161491"/>
    </source>
</evidence>
<reference evidence="2" key="3">
    <citation type="submission" date="2015-06" db="UniProtKB">
        <authorList>
            <consortium name="EnsemblMetazoa"/>
        </authorList>
    </citation>
    <scope>IDENTIFICATION</scope>
</reference>